<dbReference type="EMBL" id="CP005587">
    <property type="protein sequence ID" value="AGK59517.1"/>
    <property type="molecule type" value="Genomic_DNA"/>
</dbReference>
<dbReference type="InterPro" id="IPR029063">
    <property type="entry name" value="SAM-dependent_MTases_sf"/>
</dbReference>
<protein>
    <submittedName>
        <fullName evidence="2">Type 11 methyltransferase</fullName>
    </submittedName>
</protein>
<dbReference type="STRING" id="670307.HYPDE_39238"/>
<dbReference type="AlphaFoldDB" id="N0BBB8"/>
<organism evidence="2 3">
    <name type="scientific">Hyphomicrobium denitrificans 1NES1</name>
    <dbReference type="NCBI Taxonomy" id="670307"/>
    <lineage>
        <taxon>Bacteria</taxon>
        <taxon>Pseudomonadati</taxon>
        <taxon>Pseudomonadota</taxon>
        <taxon>Alphaproteobacteria</taxon>
        <taxon>Hyphomicrobiales</taxon>
        <taxon>Hyphomicrobiaceae</taxon>
        <taxon>Hyphomicrobium</taxon>
    </lineage>
</organism>
<accession>N0BBB8</accession>
<dbReference type="PANTHER" id="PTHR43591:SF24">
    <property type="entry name" value="2-METHOXY-6-POLYPRENYL-1,4-BENZOQUINOL METHYLASE, MITOCHONDRIAL"/>
    <property type="match status" value="1"/>
</dbReference>
<sequence length="352" mass="38742">MLTEASKKLMRLGGGRSTVALRDWTIADFWTREQELRQPSYSLEPASSLVNDHAKPNAPADGSMRSLTKIGDNMTTIIDCRPPIGTPDLKAIKAKQQVAWSSGDYAIVGVTIQIVGERLAEAMDLRSGQKVLDVAAGNGNFTLAAARRWCDVTSTDYVDNLLQRGCQRAEAEGFPVTFQKADAEDLPFTDASFDAVASTFGGMFSPDQGRTASEMLRVCRSGGRIGLANWTPDGFIGQMFKTIGKHLPPPAGVKSPALWGTLEWIEKTFRAEASSLVAEPRYFVFRYRSAQHFVDVFRQYYGPMLKAFEALDATGREVLTQDIIELIGRLNRSGDGTMVVPSEYLEVVVTRR</sequence>
<evidence type="ECO:0000313" key="3">
    <source>
        <dbReference type="Proteomes" id="UP000005952"/>
    </source>
</evidence>
<keyword evidence="3" id="KW-1185">Reference proteome</keyword>
<dbReference type="KEGG" id="hdt:HYPDE_39238"/>
<keyword evidence="2" id="KW-0489">Methyltransferase</keyword>
<dbReference type="HOGENOM" id="CLU_037990_2_1_5"/>
<reference evidence="2 3" key="1">
    <citation type="journal article" date="2013" name="Genome Announc.">
        <title>Genome sequences for three denitrifying bacterial strains isolated from a uranium- and nitrate-contaminated subsurface environment.</title>
        <authorList>
            <person name="Venkatramanan R."/>
            <person name="Prakash O."/>
            <person name="Woyke T."/>
            <person name="Chain P."/>
            <person name="Goodwin L.A."/>
            <person name="Watson D."/>
            <person name="Brooks S."/>
            <person name="Kostka J.E."/>
            <person name="Green S.J."/>
        </authorList>
    </citation>
    <scope>NUCLEOTIDE SEQUENCE [LARGE SCALE GENOMIC DNA]</scope>
    <source>
        <strain evidence="2 3">1NES1</strain>
    </source>
</reference>
<dbReference type="Pfam" id="PF13649">
    <property type="entry name" value="Methyltransf_25"/>
    <property type="match status" value="1"/>
</dbReference>
<gene>
    <name evidence="2" type="ORF">HYPDE_39238</name>
</gene>
<name>N0BBB8_9HYPH</name>
<dbReference type="Gene3D" id="3.40.50.150">
    <property type="entry name" value="Vaccinia Virus protein VP39"/>
    <property type="match status" value="1"/>
</dbReference>
<dbReference type="CDD" id="cd02440">
    <property type="entry name" value="AdoMet_MTases"/>
    <property type="match status" value="1"/>
</dbReference>
<dbReference type="eggNOG" id="COG2226">
    <property type="taxonomic scope" value="Bacteria"/>
</dbReference>
<dbReference type="PANTHER" id="PTHR43591">
    <property type="entry name" value="METHYLTRANSFERASE"/>
    <property type="match status" value="1"/>
</dbReference>
<dbReference type="GO" id="GO:0008168">
    <property type="term" value="F:methyltransferase activity"/>
    <property type="evidence" value="ECO:0007669"/>
    <property type="project" value="UniProtKB-KW"/>
</dbReference>
<keyword evidence="2" id="KW-0808">Transferase</keyword>
<dbReference type="GO" id="GO:0032259">
    <property type="term" value="P:methylation"/>
    <property type="evidence" value="ECO:0007669"/>
    <property type="project" value="UniProtKB-KW"/>
</dbReference>
<dbReference type="InterPro" id="IPR041698">
    <property type="entry name" value="Methyltransf_25"/>
</dbReference>
<evidence type="ECO:0000259" key="1">
    <source>
        <dbReference type="Pfam" id="PF13649"/>
    </source>
</evidence>
<dbReference type="SUPFAM" id="SSF53335">
    <property type="entry name" value="S-adenosyl-L-methionine-dependent methyltransferases"/>
    <property type="match status" value="1"/>
</dbReference>
<feature type="domain" description="Methyltransferase" evidence="1">
    <location>
        <begin position="131"/>
        <end position="223"/>
    </location>
</feature>
<evidence type="ECO:0000313" key="2">
    <source>
        <dbReference type="EMBL" id="AGK59517.1"/>
    </source>
</evidence>
<dbReference type="Proteomes" id="UP000005952">
    <property type="component" value="Chromosome"/>
</dbReference>
<proteinExistence type="predicted"/>